<reference evidence="2" key="1">
    <citation type="submission" date="2019-02" db="EMBL/GenBank/DDBJ databases">
        <authorList>
            <person name="Gruber-Vodicka R. H."/>
            <person name="Seah K. B. B."/>
        </authorList>
    </citation>
    <scope>NUCLEOTIDE SEQUENCE</scope>
    <source>
        <strain evidence="2">BECK_BZ126</strain>
    </source>
</reference>
<name>A0A450ZRU4_9GAMM</name>
<evidence type="ECO:0000313" key="2">
    <source>
        <dbReference type="EMBL" id="VFK56487.1"/>
    </source>
</evidence>
<protein>
    <submittedName>
        <fullName evidence="2">Uncharacterized protein</fullName>
    </submittedName>
</protein>
<dbReference type="EMBL" id="CAADFW010000010">
    <property type="protein sequence ID" value="VFK56487.1"/>
    <property type="molecule type" value="Genomic_DNA"/>
</dbReference>
<evidence type="ECO:0000256" key="1">
    <source>
        <dbReference type="SAM" id="MobiDB-lite"/>
    </source>
</evidence>
<feature type="region of interest" description="Disordered" evidence="1">
    <location>
        <begin position="60"/>
        <end position="83"/>
    </location>
</feature>
<gene>
    <name evidence="2" type="ORF">BECKTC1821F_GA0114240_101040</name>
</gene>
<proteinExistence type="predicted"/>
<accession>A0A450ZRU4</accession>
<sequence>MLCLANSREERQARFESQSCARLSKAFHEIEGVGIESGPVLSQASADGKDLPRFRLDEAKRNSGLKQSTRKPLEIDVNHANAL</sequence>
<organism evidence="2">
    <name type="scientific">Candidatus Kentrum sp. TC</name>
    <dbReference type="NCBI Taxonomy" id="2126339"/>
    <lineage>
        <taxon>Bacteria</taxon>
        <taxon>Pseudomonadati</taxon>
        <taxon>Pseudomonadota</taxon>
        <taxon>Gammaproteobacteria</taxon>
        <taxon>Candidatus Kentrum</taxon>
    </lineage>
</organism>
<dbReference type="AlphaFoldDB" id="A0A450ZRU4"/>